<dbReference type="NCBIfam" id="TIGR00815">
    <property type="entry name" value="sulP"/>
    <property type="match status" value="1"/>
</dbReference>
<evidence type="ECO:0000256" key="2">
    <source>
        <dbReference type="ARBA" id="ARBA00022692"/>
    </source>
</evidence>
<gene>
    <name evidence="7" type="primary">sulP</name>
    <name evidence="7" type="ORF">G3570_13135</name>
</gene>
<keyword evidence="4 5" id="KW-0472">Membrane</keyword>
<dbReference type="PROSITE" id="PS01130">
    <property type="entry name" value="SLC26A"/>
    <property type="match status" value="1"/>
</dbReference>
<keyword evidence="3 5" id="KW-1133">Transmembrane helix</keyword>
<feature type="transmembrane region" description="Helical" evidence="5">
    <location>
        <begin position="102"/>
        <end position="123"/>
    </location>
</feature>
<dbReference type="Pfam" id="PF01740">
    <property type="entry name" value="STAS"/>
    <property type="match status" value="1"/>
</dbReference>
<reference evidence="7 8" key="1">
    <citation type="submission" date="2020-02" db="EMBL/GenBank/DDBJ databases">
        <title>Balneolaceae bacterium YR4-1, complete genome.</title>
        <authorList>
            <person name="Li Y."/>
            <person name="Wu S."/>
        </authorList>
    </citation>
    <scope>NUCLEOTIDE SEQUENCE [LARGE SCALE GENOMIC DNA]</scope>
    <source>
        <strain evidence="7 8">YR4-1</strain>
    </source>
</reference>
<dbReference type="PANTHER" id="PTHR11814">
    <property type="entry name" value="SULFATE TRANSPORTER"/>
    <property type="match status" value="1"/>
</dbReference>
<evidence type="ECO:0000313" key="7">
    <source>
        <dbReference type="EMBL" id="NGP77586.1"/>
    </source>
</evidence>
<feature type="transmembrane region" description="Helical" evidence="5">
    <location>
        <begin position="256"/>
        <end position="275"/>
    </location>
</feature>
<sequence>MEDWLKKTFKITDWISEYDGIQFSGDLKSGLTTGMMLIPQGMAYAVIAGMPPIYGLYAGVIPLLMYPLFGTSKQLSVGPVAVDMLIVAAGVSLISNPANSDFVGLVILLTMMTGILQLLMGSFRLGALFNFFSRPVIAGFTMAAPIIIAFTQLHNLLGIRLPDTQFILVIADEVIRQIDQIDIPTFIWGASAIAVLWTLNHLLPRLPASVIVLTLGTLIAWLVDLEEQSVEIVGTIPEGLPPISIPQLSFENMRRLLPTALTLALVQFMSVASLGKAFAKRNNYLVDSNHELVAIGASNFMGSLFSSLPVSGSFSRSAAAEQAGAKSPMSNVITSGVVVLTLLFLTPFFYFLPMPILAAIIIVSVFGLIDIKEIKFLYKTKKSEGVIATFTFFCTLLIGIQEGILLGVGASMLTMLFKYSKPAVAELGVIPGTRLFKNLDRNPKAKRIDGVLILRVDASFSFINAEFFRDFILEKSEHQDKNTHFVIIDGSSINMLDTTATDSLKSIIKTLRGWDMELYISGLKGPVRDVIEKSGLKEFLGPDHYCEDPHEAVEQVLEKMDRRDGGNRSRKYYEISN</sequence>
<comment type="caution">
    <text evidence="7">The sequence shown here is derived from an EMBL/GenBank/DDBJ whole genome shotgun (WGS) entry which is preliminary data.</text>
</comment>
<dbReference type="InterPro" id="IPR001902">
    <property type="entry name" value="SLC26A/SulP_fam"/>
</dbReference>
<protein>
    <submittedName>
        <fullName evidence="7">Sulfate permease</fullName>
    </submittedName>
</protein>
<dbReference type="InterPro" id="IPR002645">
    <property type="entry name" value="STAS_dom"/>
</dbReference>
<dbReference type="GO" id="GO:0016020">
    <property type="term" value="C:membrane"/>
    <property type="evidence" value="ECO:0007669"/>
    <property type="project" value="UniProtKB-SubCell"/>
</dbReference>
<dbReference type="InterPro" id="IPR011547">
    <property type="entry name" value="SLC26A/SulP_dom"/>
</dbReference>
<organism evidence="7 8">
    <name type="scientific">Halalkalibaculum roseum</name>
    <dbReference type="NCBI Taxonomy" id="2709311"/>
    <lineage>
        <taxon>Bacteria</taxon>
        <taxon>Pseudomonadati</taxon>
        <taxon>Balneolota</taxon>
        <taxon>Balneolia</taxon>
        <taxon>Balneolales</taxon>
        <taxon>Balneolaceae</taxon>
        <taxon>Halalkalibaculum</taxon>
    </lineage>
</organism>
<name>A0A6M1T0G0_9BACT</name>
<dbReference type="EMBL" id="JAALLT010000004">
    <property type="protein sequence ID" value="NGP77586.1"/>
    <property type="molecule type" value="Genomic_DNA"/>
</dbReference>
<evidence type="ECO:0000256" key="5">
    <source>
        <dbReference type="SAM" id="Phobius"/>
    </source>
</evidence>
<dbReference type="GO" id="GO:0008271">
    <property type="term" value="F:secondary active sulfate transmembrane transporter activity"/>
    <property type="evidence" value="ECO:0007669"/>
    <property type="project" value="InterPro"/>
</dbReference>
<feature type="transmembrane region" description="Helical" evidence="5">
    <location>
        <begin position="77"/>
        <end position="96"/>
    </location>
</feature>
<feature type="transmembrane region" description="Helical" evidence="5">
    <location>
        <begin position="356"/>
        <end position="374"/>
    </location>
</feature>
<dbReference type="SUPFAM" id="SSF52091">
    <property type="entry name" value="SpoIIaa-like"/>
    <property type="match status" value="1"/>
</dbReference>
<evidence type="ECO:0000313" key="8">
    <source>
        <dbReference type="Proteomes" id="UP000473278"/>
    </source>
</evidence>
<feature type="transmembrane region" description="Helical" evidence="5">
    <location>
        <begin position="42"/>
        <end position="65"/>
    </location>
</feature>
<dbReference type="Proteomes" id="UP000473278">
    <property type="component" value="Unassembled WGS sequence"/>
</dbReference>
<dbReference type="InterPro" id="IPR018045">
    <property type="entry name" value="S04_transporter_CS"/>
</dbReference>
<accession>A0A6M1T0G0</accession>
<feature type="transmembrane region" description="Helical" evidence="5">
    <location>
        <begin position="135"/>
        <end position="153"/>
    </location>
</feature>
<evidence type="ECO:0000256" key="4">
    <source>
        <dbReference type="ARBA" id="ARBA00023136"/>
    </source>
</evidence>
<proteinExistence type="predicted"/>
<dbReference type="RefSeq" id="WP_165143119.1">
    <property type="nucleotide sequence ID" value="NZ_JAALLT010000004.1"/>
</dbReference>
<comment type="subcellular location">
    <subcellularLocation>
        <location evidence="1">Membrane</location>
        <topology evidence="1">Multi-pass membrane protein</topology>
    </subcellularLocation>
</comment>
<dbReference type="InterPro" id="IPR036513">
    <property type="entry name" value="STAS_dom_sf"/>
</dbReference>
<dbReference type="Pfam" id="PF00916">
    <property type="entry name" value="Sulfate_transp"/>
    <property type="match status" value="1"/>
</dbReference>
<feature type="transmembrane region" description="Helical" evidence="5">
    <location>
        <begin position="206"/>
        <end position="223"/>
    </location>
</feature>
<keyword evidence="8" id="KW-1185">Reference proteome</keyword>
<evidence type="ECO:0000256" key="3">
    <source>
        <dbReference type="ARBA" id="ARBA00022989"/>
    </source>
</evidence>
<dbReference type="Gene3D" id="3.30.750.24">
    <property type="entry name" value="STAS domain"/>
    <property type="match status" value="1"/>
</dbReference>
<dbReference type="AlphaFoldDB" id="A0A6M1T0G0"/>
<feature type="transmembrane region" description="Helical" evidence="5">
    <location>
        <begin position="386"/>
        <end position="417"/>
    </location>
</feature>
<keyword evidence="2 5" id="KW-0812">Transmembrane</keyword>
<evidence type="ECO:0000259" key="6">
    <source>
        <dbReference type="PROSITE" id="PS50801"/>
    </source>
</evidence>
<feature type="domain" description="STAS" evidence="6">
    <location>
        <begin position="441"/>
        <end position="556"/>
    </location>
</feature>
<dbReference type="PROSITE" id="PS50801">
    <property type="entry name" value="STAS"/>
    <property type="match status" value="1"/>
</dbReference>
<evidence type="ECO:0000256" key="1">
    <source>
        <dbReference type="ARBA" id="ARBA00004141"/>
    </source>
</evidence>
<dbReference type="CDD" id="cd07042">
    <property type="entry name" value="STAS_SulP_like_sulfate_transporter"/>
    <property type="match status" value="1"/>
</dbReference>